<dbReference type="EMBL" id="AMZH03000016">
    <property type="protein sequence ID" value="RRT86084.1"/>
    <property type="molecule type" value="Genomic_DNA"/>
</dbReference>
<evidence type="ECO:0000256" key="1">
    <source>
        <dbReference type="SAM" id="MobiDB-lite"/>
    </source>
</evidence>
<accession>A0A427BCB0</accession>
<name>A0A427BCB0_ENSVE</name>
<sequence length="307" mass="33262">MPAVAVVVNPKGGLLLTSVAHGVRREDGTPLGDDTLTGDPRAIFHWSCGKVDPHIPIFTSPQSPQTLCEGQRGILGIKGIGIGFGSRSKIQQVDIEPRGRIRALLPEILLDNAIDRCVRHRMEGREIKRRWGRLKVGPDGVGYLRSEEREGGVKVQGVSDCEVVCGCADDVEAVGGEGGGGGEGQEEAGAAEEKSPTSFTYTGTEIWKERSWETRAAWSAGGRFAASERLRAAGRAEKESLAAEGSRRASPARKVSRPRVAALAAGGAARETRAIKKRTGTRVRVLDIVRSEKKKERRRRTRRTIRD</sequence>
<dbReference type="AlphaFoldDB" id="A0A427BCB0"/>
<evidence type="ECO:0000313" key="3">
    <source>
        <dbReference type="Proteomes" id="UP000287651"/>
    </source>
</evidence>
<dbReference type="Proteomes" id="UP000287651">
    <property type="component" value="Unassembled WGS sequence"/>
</dbReference>
<proteinExistence type="predicted"/>
<feature type="region of interest" description="Disordered" evidence="1">
    <location>
        <begin position="238"/>
        <end position="277"/>
    </location>
</feature>
<comment type="caution">
    <text evidence="2">The sequence shown here is derived from an EMBL/GenBank/DDBJ whole genome shotgun (WGS) entry which is preliminary data.</text>
</comment>
<evidence type="ECO:0000313" key="2">
    <source>
        <dbReference type="EMBL" id="RRT86084.1"/>
    </source>
</evidence>
<gene>
    <name evidence="2" type="ORF">B296_00001432</name>
</gene>
<organism evidence="2 3">
    <name type="scientific">Ensete ventricosum</name>
    <name type="common">Abyssinian banana</name>
    <name type="synonym">Musa ensete</name>
    <dbReference type="NCBI Taxonomy" id="4639"/>
    <lineage>
        <taxon>Eukaryota</taxon>
        <taxon>Viridiplantae</taxon>
        <taxon>Streptophyta</taxon>
        <taxon>Embryophyta</taxon>
        <taxon>Tracheophyta</taxon>
        <taxon>Spermatophyta</taxon>
        <taxon>Magnoliopsida</taxon>
        <taxon>Liliopsida</taxon>
        <taxon>Zingiberales</taxon>
        <taxon>Musaceae</taxon>
        <taxon>Ensete</taxon>
    </lineage>
</organism>
<feature type="compositionally biased region" description="Basic and acidic residues" evidence="1">
    <location>
        <begin position="238"/>
        <end position="247"/>
    </location>
</feature>
<feature type="region of interest" description="Disordered" evidence="1">
    <location>
        <begin position="176"/>
        <end position="197"/>
    </location>
</feature>
<protein>
    <submittedName>
        <fullName evidence="2">Uncharacterized protein</fullName>
    </submittedName>
</protein>
<reference evidence="2 3" key="1">
    <citation type="journal article" date="2014" name="Agronomy (Basel)">
        <title>A Draft Genome Sequence for Ensete ventricosum, the Drought-Tolerant Tree Against Hunger.</title>
        <authorList>
            <person name="Harrison J."/>
            <person name="Moore K.A."/>
            <person name="Paszkiewicz K."/>
            <person name="Jones T."/>
            <person name="Grant M."/>
            <person name="Ambacheew D."/>
            <person name="Muzemil S."/>
            <person name="Studholme D.J."/>
        </authorList>
    </citation>
    <scope>NUCLEOTIDE SEQUENCE [LARGE SCALE GENOMIC DNA]</scope>
</reference>